<protein>
    <submittedName>
        <fullName evidence="2">Mercuric reductase</fullName>
    </submittedName>
</protein>
<dbReference type="InterPro" id="IPR050151">
    <property type="entry name" value="Class-I_Pyr_Nuc-Dis_Oxidored"/>
</dbReference>
<evidence type="ECO:0000313" key="2">
    <source>
        <dbReference type="EMBL" id="PIQ90018.1"/>
    </source>
</evidence>
<feature type="non-terminal residue" evidence="2">
    <location>
        <position position="49"/>
    </location>
</feature>
<proteinExistence type="inferred from homology"/>
<accession>A0A2H0M051</accession>
<evidence type="ECO:0000313" key="3">
    <source>
        <dbReference type="Proteomes" id="UP000229641"/>
    </source>
</evidence>
<comment type="similarity">
    <text evidence="1">Belongs to the class-I pyridine nucleotide-disulfide oxidoreductase family.</text>
</comment>
<sequence length="49" mass="5179">MSKFNYDMIVIGGGAAGLTSSIWSAQLGSKTLIIEKENKLGGDCLHYGC</sequence>
<dbReference type="InterPro" id="IPR036188">
    <property type="entry name" value="FAD/NAD-bd_sf"/>
</dbReference>
<dbReference type="GO" id="GO:0004148">
    <property type="term" value="F:dihydrolipoyl dehydrogenase (NADH) activity"/>
    <property type="evidence" value="ECO:0007669"/>
    <property type="project" value="TreeGrafter"/>
</dbReference>
<dbReference type="AlphaFoldDB" id="A0A2H0M051"/>
<organism evidence="2 3">
    <name type="scientific">Candidatus Ghiorseimicrobium undicola</name>
    <dbReference type="NCBI Taxonomy" id="1974746"/>
    <lineage>
        <taxon>Bacteria</taxon>
        <taxon>Pseudomonadati</taxon>
        <taxon>Candidatus Omnitrophota</taxon>
        <taxon>Candidatus Ghiorseimicrobium</taxon>
    </lineage>
</organism>
<comment type="caution">
    <text evidence="2">The sequence shown here is derived from an EMBL/GenBank/DDBJ whole genome shotgun (WGS) entry which is preliminary data.</text>
</comment>
<dbReference type="PRINTS" id="PR00411">
    <property type="entry name" value="PNDRDTASEI"/>
</dbReference>
<dbReference type="Gene3D" id="3.50.50.60">
    <property type="entry name" value="FAD/NAD(P)-binding domain"/>
    <property type="match status" value="1"/>
</dbReference>
<evidence type="ECO:0000256" key="1">
    <source>
        <dbReference type="ARBA" id="ARBA00007532"/>
    </source>
</evidence>
<dbReference type="GO" id="GO:0050660">
    <property type="term" value="F:flavin adenine dinucleotide binding"/>
    <property type="evidence" value="ECO:0007669"/>
    <property type="project" value="TreeGrafter"/>
</dbReference>
<dbReference type="PANTHER" id="PTHR22912">
    <property type="entry name" value="DISULFIDE OXIDOREDUCTASE"/>
    <property type="match status" value="1"/>
</dbReference>
<dbReference type="Pfam" id="PF12831">
    <property type="entry name" value="FAD_oxidored"/>
    <property type="match status" value="1"/>
</dbReference>
<dbReference type="Proteomes" id="UP000229641">
    <property type="component" value="Unassembled WGS sequence"/>
</dbReference>
<dbReference type="GO" id="GO:0006103">
    <property type="term" value="P:2-oxoglutarate metabolic process"/>
    <property type="evidence" value="ECO:0007669"/>
    <property type="project" value="TreeGrafter"/>
</dbReference>
<dbReference type="PANTHER" id="PTHR22912:SF151">
    <property type="entry name" value="DIHYDROLIPOYL DEHYDROGENASE, MITOCHONDRIAL"/>
    <property type="match status" value="1"/>
</dbReference>
<gene>
    <name evidence="2" type="ORF">COV72_00100</name>
</gene>
<reference evidence="2 3" key="1">
    <citation type="submission" date="2017-09" db="EMBL/GenBank/DDBJ databases">
        <title>Depth-based differentiation of microbial function through sediment-hosted aquifers and enrichment of novel symbionts in the deep terrestrial subsurface.</title>
        <authorList>
            <person name="Probst A.J."/>
            <person name="Ladd B."/>
            <person name="Jarett J.K."/>
            <person name="Geller-Mcgrath D.E."/>
            <person name="Sieber C.M."/>
            <person name="Emerson J.B."/>
            <person name="Anantharaman K."/>
            <person name="Thomas B.C."/>
            <person name="Malmstrom R."/>
            <person name="Stieglmeier M."/>
            <person name="Klingl A."/>
            <person name="Woyke T."/>
            <person name="Ryan C.M."/>
            <person name="Banfield J.F."/>
        </authorList>
    </citation>
    <scope>NUCLEOTIDE SEQUENCE [LARGE SCALE GENOMIC DNA]</scope>
    <source>
        <strain evidence="2">CG11_big_fil_rev_8_21_14_0_20_42_13</strain>
    </source>
</reference>
<dbReference type="SUPFAM" id="SSF51905">
    <property type="entry name" value="FAD/NAD(P)-binding domain"/>
    <property type="match status" value="1"/>
</dbReference>
<dbReference type="EMBL" id="PCWA01000006">
    <property type="protein sequence ID" value="PIQ90018.1"/>
    <property type="molecule type" value="Genomic_DNA"/>
</dbReference>
<name>A0A2H0M051_9BACT</name>